<proteinExistence type="predicted"/>
<dbReference type="GO" id="GO:0005634">
    <property type="term" value="C:nucleus"/>
    <property type="evidence" value="ECO:0007669"/>
    <property type="project" value="TreeGrafter"/>
</dbReference>
<organism evidence="1 2">
    <name type="scientific">Sistotremastrum suecicum HHB10207 ss-3</name>
    <dbReference type="NCBI Taxonomy" id="1314776"/>
    <lineage>
        <taxon>Eukaryota</taxon>
        <taxon>Fungi</taxon>
        <taxon>Dikarya</taxon>
        <taxon>Basidiomycota</taxon>
        <taxon>Agaricomycotina</taxon>
        <taxon>Agaricomycetes</taxon>
        <taxon>Sistotremastrales</taxon>
        <taxon>Sistotremastraceae</taxon>
        <taxon>Sistotremastrum</taxon>
    </lineage>
</organism>
<gene>
    <name evidence="1" type="ORF">SISSUDRAFT_750900</name>
</gene>
<dbReference type="OrthoDB" id="413520at2759"/>
<reference evidence="1 2" key="1">
    <citation type="journal article" date="2016" name="Mol. Biol. Evol.">
        <title>Comparative Genomics of Early-Diverging Mushroom-Forming Fungi Provides Insights into the Origins of Lignocellulose Decay Capabilities.</title>
        <authorList>
            <person name="Nagy L.G."/>
            <person name="Riley R."/>
            <person name="Tritt A."/>
            <person name="Adam C."/>
            <person name="Daum C."/>
            <person name="Floudas D."/>
            <person name="Sun H."/>
            <person name="Yadav J.S."/>
            <person name="Pangilinan J."/>
            <person name="Larsson K.H."/>
            <person name="Matsuura K."/>
            <person name="Barry K."/>
            <person name="Labutti K."/>
            <person name="Kuo R."/>
            <person name="Ohm R.A."/>
            <person name="Bhattacharya S.S."/>
            <person name="Shirouzu T."/>
            <person name="Yoshinaga Y."/>
            <person name="Martin F.M."/>
            <person name="Grigoriev I.V."/>
            <person name="Hibbett D.S."/>
        </authorList>
    </citation>
    <scope>NUCLEOTIDE SEQUENCE [LARGE SCALE GENOMIC DNA]</scope>
    <source>
        <strain evidence="1 2">HHB10207 ss-3</strain>
    </source>
</reference>
<dbReference type="InterPro" id="IPR029063">
    <property type="entry name" value="SAM-dependent_MTases_sf"/>
</dbReference>
<dbReference type="PANTHER" id="PTHR14614">
    <property type="entry name" value="HEPATOCELLULAR CARCINOMA-ASSOCIATED ANTIGEN"/>
    <property type="match status" value="1"/>
</dbReference>
<dbReference type="GO" id="GO:0008757">
    <property type="term" value="F:S-adenosylmethionine-dependent methyltransferase activity"/>
    <property type="evidence" value="ECO:0007669"/>
    <property type="project" value="UniProtKB-ARBA"/>
</dbReference>
<dbReference type="GO" id="GO:0005737">
    <property type="term" value="C:cytoplasm"/>
    <property type="evidence" value="ECO:0007669"/>
    <property type="project" value="TreeGrafter"/>
</dbReference>
<evidence type="ECO:0000313" key="1">
    <source>
        <dbReference type="EMBL" id="KZT43233.1"/>
    </source>
</evidence>
<dbReference type="EMBL" id="KV428009">
    <property type="protein sequence ID" value="KZT43233.1"/>
    <property type="molecule type" value="Genomic_DNA"/>
</dbReference>
<dbReference type="SUPFAM" id="SSF53335">
    <property type="entry name" value="S-adenosyl-L-methionine-dependent methyltransferases"/>
    <property type="match status" value="1"/>
</dbReference>
<dbReference type="AlphaFoldDB" id="A0A166HZH2"/>
<dbReference type="STRING" id="1314776.A0A166HZH2"/>
<dbReference type="Gene3D" id="3.40.50.150">
    <property type="entry name" value="Vaccinia Virus protein VP39"/>
    <property type="match status" value="1"/>
</dbReference>
<evidence type="ECO:0000313" key="2">
    <source>
        <dbReference type="Proteomes" id="UP000076798"/>
    </source>
</evidence>
<name>A0A166HZH2_9AGAM</name>
<dbReference type="Pfam" id="PF10294">
    <property type="entry name" value="Methyltransf_16"/>
    <property type="match status" value="1"/>
</dbReference>
<sequence>MCGPRLYYPVFLMATYRIYFLVNVKCGMYAAKPTRQIVPSRVCVRSNRYMYFYLSFLRPPPQQSYTHNPISLTPQIANDLRTELYQHSVDIFYTWHLTSPASSDGGTVSNPVKLTKWHPDQAYKVLKIPPPPSVRHGQQWSLALHTSPSPASAIIDLTQLHTGSLILPVFSSPIGFVAESTRGGKNKITDRKQERIRRIFSLALGNDGNENGDEDKTLVNVEEHTSFDLDKKIWDSGVGLSAWLTRLLPHDQEETSEASVEKIRRVLLSEEAVAVLELGTGTGLVSLVLSILLHKLVPSSQSTIWATDLPIEVIEGNFDNNKACFGNVNLKPGVLDWEETEFSSEINAHVIGVDARPFDLIVLADVTYNTAMFPALIMTLKRLVDVPNPPVVLLAYKERDPAERTLWEMSAEIGIVLKKLAIEAGAGGEAVEIWAWSEDT</sequence>
<accession>A0A166HZH2</accession>
<keyword evidence="2" id="KW-1185">Reference proteome</keyword>
<dbReference type="Proteomes" id="UP000076798">
    <property type="component" value="Unassembled WGS sequence"/>
</dbReference>
<dbReference type="InterPro" id="IPR019410">
    <property type="entry name" value="Methyltransf_16"/>
</dbReference>
<dbReference type="PANTHER" id="PTHR14614:SF162">
    <property type="entry name" value="EXPRESSED PROTEIN"/>
    <property type="match status" value="1"/>
</dbReference>
<protein>
    <recommendedName>
        <fullName evidence="3">Methyltransferase-domain-containing protein</fullName>
    </recommendedName>
</protein>
<evidence type="ECO:0008006" key="3">
    <source>
        <dbReference type="Google" id="ProtNLM"/>
    </source>
</evidence>